<reference evidence="2" key="3">
    <citation type="submission" date="2021-09" db="EMBL/GenBank/DDBJ databases">
        <authorList>
            <person name="Gilroy R."/>
        </authorList>
    </citation>
    <scope>NUCLEOTIDE SEQUENCE</scope>
    <source>
        <strain evidence="2">ChiHjej11B10-15683</strain>
    </source>
</reference>
<organism evidence="2 6">
    <name type="scientific">Gallibacterium anatis</name>
    <dbReference type="NCBI Taxonomy" id="750"/>
    <lineage>
        <taxon>Bacteria</taxon>
        <taxon>Pseudomonadati</taxon>
        <taxon>Pseudomonadota</taxon>
        <taxon>Gammaproteobacteria</taxon>
        <taxon>Pasteurellales</taxon>
        <taxon>Pasteurellaceae</taxon>
        <taxon>Gallibacterium</taxon>
    </lineage>
</organism>
<dbReference type="EMBL" id="CP126975">
    <property type="protein sequence ID" value="WIM80470.1"/>
    <property type="molecule type" value="Genomic_DNA"/>
</dbReference>
<dbReference type="EMBL" id="DYVQ01000045">
    <property type="protein sequence ID" value="HJF73686.1"/>
    <property type="molecule type" value="Genomic_DNA"/>
</dbReference>
<evidence type="ECO:0000313" key="2">
    <source>
        <dbReference type="EMBL" id="HJF73686.1"/>
    </source>
</evidence>
<dbReference type="Proteomes" id="UP000749334">
    <property type="component" value="Unassembled WGS sequence"/>
</dbReference>
<dbReference type="Proteomes" id="UP001226750">
    <property type="component" value="Chromosome"/>
</dbReference>
<reference evidence="3 5" key="1">
    <citation type="submission" date="2018-06" db="EMBL/GenBank/DDBJ databases">
        <authorList>
            <consortium name="Pathogen Informatics"/>
            <person name="Doyle S."/>
        </authorList>
    </citation>
    <scope>NUCLEOTIDE SEQUENCE [LARGE SCALE GENOMIC DNA]</scope>
    <source>
        <strain evidence="3 5">NCTC11413</strain>
    </source>
</reference>
<proteinExistence type="predicted"/>
<reference evidence="4 7" key="4">
    <citation type="submission" date="2023-06" db="EMBL/GenBank/DDBJ databases">
        <title>Complete Genome Sequence of Gallibacterium anatis Strain BJF12, Isolated from a chicken with diarrhea.</title>
        <authorList>
            <person name="Guo F."/>
            <person name="Bu W."/>
            <person name="Xu F."/>
            <person name="Wen T."/>
        </authorList>
    </citation>
    <scope>NUCLEOTIDE SEQUENCE [LARGE SCALE GENOMIC DNA]</scope>
    <source>
        <strain evidence="4 7">BJF12</strain>
    </source>
</reference>
<evidence type="ECO:0000313" key="3">
    <source>
        <dbReference type="EMBL" id="STO37783.1"/>
    </source>
</evidence>
<accession>A0A0A3AFW0</accession>
<dbReference type="AlphaFoldDB" id="A0A0A3AFW0"/>
<evidence type="ECO:0000256" key="1">
    <source>
        <dbReference type="SAM" id="Phobius"/>
    </source>
</evidence>
<keyword evidence="1" id="KW-1133">Transmembrane helix</keyword>
<feature type="transmembrane region" description="Helical" evidence="1">
    <location>
        <begin position="15"/>
        <end position="48"/>
    </location>
</feature>
<reference evidence="2" key="2">
    <citation type="journal article" date="2021" name="PeerJ">
        <title>Extensive microbial diversity within the chicken gut microbiome revealed by metagenomics and culture.</title>
        <authorList>
            <person name="Gilroy R."/>
            <person name="Ravi A."/>
            <person name="Getino M."/>
            <person name="Pursley I."/>
            <person name="Horton D.L."/>
            <person name="Alikhan N.F."/>
            <person name="Baker D."/>
            <person name="Gharbi K."/>
            <person name="Hall N."/>
            <person name="Watson M."/>
            <person name="Adriaenssens E.M."/>
            <person name="Foster-Nyarko E."/>
            <person name="Jarju S."/>
            <person name="Secka A."/>
            <person name="Antonio M."/>
            <person name="Oren A."/>
            <person name="Chaudhuri R.R."/>
            <person name="La Ragione R."/>
            <person name="Hildebrand F."/>
            <person name="Pallen M.J."/>
        </authorList>
    </citation>
    <scope>NUCLEOTIDE SEQUENCE</scope>
    <source>
        <strain evidence="2">ChiHjej11B10-15683</strain>
    </source>
</reference>
<feature type="transmembrane region" description="Helical" evidence="1">
    <location>
        <begin position="60"/>
        <end position="84"/>
    </location>
</feature>
<dbReference type="GeneID" id="77262980"/>
<sequence>MTDALPQKTKTGVTAGIIACILAVVGILFLGTIFVPLAAIIALIGTILAIKNKHIKGICLNVLAWVLVLIGLMTSPFLLALIGLGGAAGLK</sequence>
<evidence type="ECO:0000313" key="7">
    <source>
        <dbReference type="Proteomes" id="UP001226750"/>
    </source>
</evidence>
<protein>
    <submittedName>
        <fullName evidence="2">Uncharacterized protein</fullName>
    </submittedName>
</protein>
<keyword evidence="1" id="KW-0812">Transmembrane</keyword>
<evidence type="ECO:0000313" key="6">
    <source>
        <dbReference type="Proteomes" id="UP000749334"/>
    </source>
</evidence>
<dbReference type="Proteomes" id="UP000254232">
    <property type="component" value="Unassembled WGS sequence"/>
</dbReference>
<keyword evidence="7" id="KW-1185">Reference proteome</keyword>
<name>A0A0A3AFW0_9PAST</name>
<keyword evidence="1" id="KW-0472">Membrane</keyword>
<evidence type="ECO:0000313" key="4">
    <source>
        <dbReference type="EMBL" id="WIM80470.1"/>
    </source>
</evidence>
<dbReference type="RefSeq" id="WP_018346028.1">
    <property type="nucleotide sequence ID" value="NZ_CP126975.1"/>
</dbReference>
<evidence type="ECO:0000313" key="5">
    <source>
        <dbReference type="Proteomes" id="UP000254232"/>
    </source>
</evidence>
<dbReference type="EMBL" id="UGGZ01000001">
    <property type="protein sequence ID" value="STO37783.1"/>
    <property type="molecule type" value="Genomic_DNA"/>
</dbReference>
<gene>
    <name evidence="2" type="ORF">K8W15_05730</name>
    <name evidence="3" type="ORF">NCTC11413_00902</name>
    <name evidence="4" type="ORF">QP018_04375</name>
</gene>